<evidence type="ECO:0000313" key="2">
    <source>
        <dbReference type="Proteomes" id="UP000076021"/>
    </source>
</evidence>
<reference evidence="2" key="2">
    <citation type="submission" date="2016-03" db="EMBL/GenBank/DDBJ databases">
        <authorList>
            <person name="Ploux O."/>
        </authorList>
    </citation>
    <scope>NUCLEOTIDE SEQUENCE [LARGE SCALE GENOMIC DNA]</scope>
    <source>
        <strain evidence="2">PP9</strain>
    </source>
</reference>
<dbReference type="Pfam" id="PF10747">
    <property type="entry name" value="SirA"/>
    <property type="match status" value="1"/>
</dbReference>
<gene>
    <name evidence="1" type="ORF">ATY39_03495</name>
</gene>
<accession>A0A143HAN5</accession>
<dbReference type="STRING" id="241244.ATY39_03495"/>
<keyword evidence="2" id="KW-1185">Reference proteome</keyword>
<organism evidence="1 2">
    <name type="scientific">Rummeliibacillus stabekisii</name>
    <dbReference type="NCBI Taxonomy" id="241244"/>
    <lineage>
        <taxon>Bacteria</taxon>
        <taxon>Bacillati</taxon>
        <taxon>Bacillota</taxon>
        <taxon>Bacilli</taxon>
        <taxon>Bacillales</taxon>
        <taxon>Caryophanaceae</taxon>
        <taxon>Rummeliibacillus</taxon>
    </lineage>
</organism>
<dbReference type="EMBL" id="CP014806">
    <property type="protein sequence ID" value="AMW98586.1"/>
    <property type="molecule type" value="Genomic_DNA"/>
</dbReference>
<dbReference type="Proteomes" id="UP000076021">
    <property type="component" value="Chromosome"/>
</dbReference>
<evidence type="ECO:0000313" key="1">
    <source>
        <dbReference type="EMBL" id="AMW98586.1"/>
    </source>
</evidence>
<dbReference type="InterPro" id="IPR019683">
    <property type="entry name" value="SirA"/>
</dbReference>
<dbReference type="InterPro" id="IPR038449">
    <property type="entry name" value="SirA_sf"/>
</dbReference>
<dbReference type="KEGG" id="rst:ATY39_03495"/>
<dbReference type="AlphaFoldDB" id="A0A143HAN5"/>
<proteinExistence type="predicted"/>
<name>A0A143HAN5_9BACL</name>
<dbReference type="RefSeq" id="WP_066785888.1">
    <property type="nucleotide sequence ID" value="NZ_BJVD01000001.1"/>
</dbReference>
<reference evidence="1 2" key="1">
    <citation type="journal article" date="2016" name="Genome Announc.">
        <title>Whole-Genome Sequence of Rummeliibacillus stabekisii Strain PP9 Isolated from Antarctic Soil.</title>
        <authorList>
            <person name="da Mota F.F."/>
            <person name="Vollu R.E."/>
            <person name="Jurelevicius D."/>
            <person name="Seldin L."/>
        </authorList>
    </citation>
    <scope>NUCLEOTIDE SEQUENCE [LARGE SCALE GENOMIC DNA]</scope>
    <source>
        <strain evidence="1 2">PP9</strain>
    </source>
</reference>
<sequence length="146" mass="16957">MRVYSIFHIKPKHQSFIYGRERLLFELINGVKTNQNNFYPSQELAYLCETLPVEDIETSIEKHLHTSFSAINIKNHEIYLSNQFKGDLHIEIQPYYLNVYCIGSRMLELDLFATLSKISSGFIGFNKGEMECGWLKPPKFSVLAES</sequence>
<dbReference type="Gene3D" id="3.30.310.250">
    <property type="entry name" value="Sporulation inhibitor of replication protein SirA"/>
    <property type="match status" value="1"/>
</dbReference>
<protein>
    <submittedName>
        <fullName evidence="1">Uncharacterized protein</fullName>
    </submittedName>
</protein>
<dbReference type="OrthoDB" id="2736584at2"/>